<dbReference type="RefSeq" id="WP_201843465.1">
    <property type="nucleotide sequence ID" value="NZ_JAERRK010000026.1"/>
</dbReference>
<keyword evidence="1" id="KW-0378">Hydrolase</keyword>
<dbReference type="SMART" id="SM00331">
    <property type="entry name" value="PP2C_SIG"/>
    <property type="match status" value="1"/>
</dbReference>
<dbReference type="GO" id="GO:0016791">
    <property type="term" value="F:phosphatase activity"/>
    <property type="evidence" value="ECO:0007669"/>
    <property type="project" value="TreeGrafter"/>
</dbReference>
<evidence type="ECO:0000313" key="4">
    <source>
        <dbReference type="Proteomes" id="UP000661858"/>
    </source>
</evidence>
<dbReference type="InterPro" id="IPR036457">
    <property type="entry name" value="PPM-type-like_dom_sf"/>
</dbReference>
<dbReference type="Pfam" id="PF07228">
    <property type="entry name" value="SpoIIE"/>
    <property type="match status" value="1"/>
</dbReference>
<dbReference type="InterPro" id="IPR052016">
    <property type="entry name" value="Bact_Sigma-Reg"/>
</dbReference>
<accession>A0A937EQY2</accession>
<dbReference type="SUPFAM" id="SSF55781">
    <property type="entry name" value="GAF domain-like"/>
    <property type="match status" value="1"/>
</dbReference>
<feature type="domain" description="PPM-type phosphatase" evidence="2">
    <location>
        <begin position="321"/>
        <end position="535"/>
    </location>
</feature>
<keyword evidence="4" id="KW-1185">Reference proteome</keyword>
<sequence>MSLALFRAVTGLLPHPVVVCSASGRILAANSATRRAVDSLTTGAELAELVQDPDGLRRQLGRWMGSGSPLPGVITVCGSDGKPVRLRCHGARARWWEGPEPAVQLQLSRLDAGDRFVALSQRVELMHQQTAYRRAIAEQRAELLRRETEARDRMQRLYRLTAALAASADLTDVCEAVHKCAPQVLDAQSVLLELHVLRLVPSLGPTDSPLAPSATWVDLDRAPAKATPGAPAAFAEPAAEDALAVPAVPADAVRRVALLAEGVTLGNLVIRYAPDTAPDEEHIVAIGQQIAQAVRRAGLFEHEHRLAERLQRSLLPTLPRVGYLDIASGYAPGTQLVDVGGDWYDVHLLDEHTVGLTIGDVAGHGIAEATAMAQITTVLRTIARRSGTRPGAVLAELNGFLGTYNQGLMATACYAAYDRRTRVLRYARAGHPPPLLIEADGTARYLEGALAPPLGPVSWADYPQHEIVVPVDATLVCYTDGLIERRGESLDVGLERLLRSARSTAGLDVRDACALLLQQPDTELPDDRALLTVRFPADD</sequence>
<protein>
    <submittedName>
        <fullName evidence="3">Serine/threonine-protein phosphatase</fullName>
    </submittedName>
</protein>
<evidence type="ECO:0000259" key="2">
    <source>
        <dbReference type="SMART" id="SM00331"/>
    </source>
</evidence>
<dbReference type="PANTHER" id="PTHR43156">
    <property type="entry name" value="STAGE II SPORULATION PROTEIN E-RELATED"/>
    <property type="match status" value="1"/>
</dbReference>
<dbReference type="PANTHER" id="PTHR43156:SF2">
    <property type="entry name" value="STAGE II SPORULATION PROTEIN E"/>
    <property type="match status" value="1"/>
</dbReference>
<evidence type="ECO:0000313" key="3">
    <source>
        <dbReference type="EMBL" id="MBL1086912.1"/>
    </source>
</evidence>
<dbReference type="EMBL" id="JAERRK010000026">
    <property type="protein sequence ID" value="MBL1086912.1"/>
    <property type="molecule type" value="Genomic_DNA"/>
</dbReference>
<dbReference type="InterPro" id="IPR001932">
    <property type="entry name" value="PPM-type_phosphatase-like_dom"/>
</dbReference>
<evidence type="ECO:0000256" key="1">
    <source>
        <dbReference type="ARBA" id="ARBA00022801"/>
    </source>
</evidence>
<dbReference type="Gene3D" id="3.30.450.40">
    <property type="match status" value="1"/>
</dbReference>
<organism evidence="3 4">
    <name type="scientific">Streptomyces actinomycinicus</name>
    <dbReference type="NCBI Taxonomy" id="1695166"/>
    <lineage>
        <taxon>Bacteria</taxon>
        <taxon>Bacillati</taxon>
        <taxon>Actinomycetota</taxon>
        <taxon>Actinomycetes</taxon>
        <taxon>Kitasatosporales</taxon>
        <taxon>Streptomycetaceae</taxon>
        <taxon>Streptomyces</taxon>
    </lineage>
</organism>
<comment type="caution">
    <text evidence="3">The sequence shown here is derived from an EMBL/GenBank/DDBJ whole genome shotgun (WGS) entry which is preliminary data.</text>
</comment>
<dbReference type="Gene3D" id="3.60.40.10">
    <property type="entry name" value="PPM-type phosphatase domain"/>
    <property type="match status" value="1"/>
</dbReference>
<dbReference type="Proteomes" id="UP000661858">
    <property type="component" value="Unassembled WGS sequence"/>
</dbReference>
<name>A0A937EQY2_9ACTN</name>
<proteinExistence type="predicted"/>
<dbReference type="InterPro" id="IPR029016">
    <property type="entry name" value="GAF-like_dom_sf"/>
</dbReference>
<reference evidence="3" key="1">
    <citation type="submission" date="2021-01" db="EMBL/GenBank/DDBJ databases">
        <title>WGS of actinomycetes isolated from Thailand.</title>
        <authorList>
            <person name="Thawai C."/>
        </authorList>
    </citation>
    <scope>NUCLEOTIDE SEQUENCE</scope>
    <source>
        <strain evidence="3">RCU-197</strain>
    </source>
</reference>
<gene>
    <name evidence="3" type="ORF">JK359_33945</name>
</gene>
<dbReference type="AlphaFoldDB" id="A0A937EQY2"/>